<proteinExistence type="predicted"/>
<gene>
    <name evidence="1" type="ORF">CTRU02_207054</name>
</gene>
<comment type="caution">
    <text evidence="1">The sequence shown here is derived from an EMBL/GenBank/DDBJ whole genome shotgun (WGS) entry which is preliminary data.</text>
</comment>
<evidence type="ECO:0000313" key="1">
    <source>
        <dbReference type="EMBL" id="KAL0937323.1"/>
    </source>
</evidence>
<keyword evidence="2" id="KW-1185">Reference proteome</keyword>
<dbReference type="Proteomes" id="UP000805649">
    <property type="component" value="Unassembled WGS sequence"/>
</dbReference>
<protein>
    <submittedName>
        <fullName evidence="1">Uncharacterized protein</fullName>
    </submittedName>
</protein>
<name>A0ACC3YZC8_COLTU</name>
<dbReference type="EMBL" id="VUJX02000004">
    <property type="protein sequence ID" value="KAL0937323.1"/>
    <property type="molecule type" value="Genomic_DNA"/>
</dbReference>
<reference evidence="1 2" key="1">
    <citation type="journal article" date="2020" name="Phytopathology">
        <title>Genome Sequence Resources of Colletotrichum truncatum, C. plurivorum, C. musicola, and C. sojae: Four Species Pathogenic to Soybean (Glycine max).</title>
        <authorList>
            <person name="Rogerio F."/>
            <person name="Boufleur T.R."/>
            <person name="Ciampi-Guillardi M."/>
            <person name="Sukno S.A."/>
            <person name="Thon M.R."/>
            <person name="Massola Junior N.S."/>
            <person name="Baroncelli R."/>
        </authorList>
    </citation>
    <scope>NUCLEOTIDE SEQUENCE [LARGE SCALE GENOMIC DNA]</scope>
    <source>
        <strain evidence="1 2">CMES1059</strain>
    </source>
</reference>
<evidence type="ECO:0000313" key="2">
    <source>
        <dbReference type="Proteomes" id="UP000805649"/>
    </source>
</evidence>
<accession>A0ACC3YZC8</accession>
<sequence length="128" mass="15330">MNNEYQYYQDESGQWYYSTGDGNWYPCAPPVHDENVETGSWYEDQNEEHPGIQQPVTTENRNSETADYVSERYRDEDRRRRLHSSKGRRAHKKEMDDEVEEIMKSFEDNSHKSSKSGDRSDKKKKKKR</sequence>
<organism evidence="1 2">
    <name type="scientific">Colletotrichum truncatum</name>
    <name type="common">Anthracnose fungus</name>
    <name type="synonym">Colletotrichum capsici</name>
    <dbReference type="NCBI Taxonomy" id="5467"/>
    <lineage>
        <taxon>Eukaryota</taxon>
        <taxon>Fungi</taxon>
        <taxon>Dikarya</taxon>
        <taxon>Ascomycota</taxon>
        <taxon>Pezizomycotina</taxon>
        <taxon>Sordariomycetes</taxon>
        <taxon>Hypocreomycetidae</taxon>
        <taxon>Glomerellales</taxon>
        <taxon>Glomerellaceae</taxon>
        <taxon>Colletotrichum</taxon>
        <taxon>Colletotrichum truncatum species complex</taxon>
    </lineage>
</organism>